<dbReference type="Proteomes" id="UP000006967">
    <property type="component" value="Unassembled WGS sequence"/>
</dbReference>
<dbReference type="AlphaFoldDB" id="A0A9W5KRA3"/>
<evidence type="ECO:0000259" key="2">
    <source>
        <dbReference type="PROSITE" id="PS50943"/>
    </source>
</evidence>
<dbReference type="PANTHER" id="PTHR46558:SF11">
    <property type="entry name" value="HTH-TYPE TRANSCRIPTIONAL REGULATOR XRE"/>
    <property type="match status" value="1"/>
</dbReference>
<gene>
    <name evidence="3" type="ORF">IK5_05884</name>
</gene>
<dbReference type="Pfam" id="PF01381">
    <property type="entry name" value="HTH_3"/>
    <property type="match status" value="1"/>
</dbReference>
<feature type="domain" description="HTH cro/C1-type" evidence="2">
    <location>
        <begin position="5"/>
        <end position="59"/>
    </location>
</feature>
<evidence type="ECO:0000313" key="3">
    <source>
        <dbReference type="EMBL" id="EJR63040.1"/>
    </source>
</evidence>
<dbReference type="CDD" id="cd00093">
    <property type="entry name" value="HTH_XRE"/>
    <property type="match status" value="1"/>
</dbReference>
<dbReference type="InterPro" id="IPR001387">
    <property type="entry name" value="Cro/C1-type_HTH"/>
</dbReference>
<organism evidence="3 4">
    <name type="scientific">Bacillus cereus VD154</name>
    <dbReference type="NCBI Taxonomy" id="1053238"/>
    <lineage>
        <taxon>Bacteria</taxon>
        <taxon>Bacillati</taxon>
        <taxon>Bacillota</taxon>
        <taxon>Bacilli</taxon>
        <taxon>Bacillales</taxon>
        <taxon>Bacillaceae</taxon>
        <taxon>Bacillus</taxon>
        <taxon>Bacillus cereus group</taxon>
    </lineage>
</organism>
<dbReference type="SUPFAM" id="SSF47413">
    <property type="entry name" value="lambda repressor-like DNA-binding domains"/>
    <property type="match status" value="1"/>
</dbReference>
<reference evidence="3 4" key="1">
    <citation type="submission" date="2012-04" db="EMBL/GenBank/DDBJ databases">
        <title>The Genome Sequence of Bacillus cereus VD154.</title>
        <authorList>
            <consortium name="The Broad Institute Genome Sequencing Platform"/>
            <consortium name="The Broad Institute Genome Sequencing Center for Infectious Disease"/>
            <person name="Feldgarden M."/>
            <person name="Van der Auwera G.A."/>
            <person name="Mahillon J."/>
            <person name="Duprez V."/>
            <person name="Timmery S."/>
            <person name="Mattelet C."/>
            <person name="Dierick K."/>
            <person name="Sun M."/>
            <person name="Yu Z."/>
            <person name="Zhu L."/>
            <person name="Hu X."/>
            <person name="Shank E.B."/>
            <person name="Swiecicka I."/>
            <person name="Hansen B.M."/>
            <person name="Andrup L."/>
            <person name="Young S.K."/>
            <person name="Zeng Q."/>
            <person name="Gargeya S."/>
            <person name="Fitzgerald M."/>
            <person name="Haas B."/>
            <person name="Abouelleil A."/>
            <person name="Alvarado L."/>
            <person name="Arachchi H.M."/>
            <person name="Berlin A."/>
            <person name="Chapman S.B."/>
            <person name="Goldberg J."/>
            <person name="Griggs A."/>
            <person name="Gujja S."/>
            <person name="Hansen M."/>
            <person name="Howarth C."/>
            <person name="Imamovic A."/>
            <person name="Larimer J."/>
            <person name="McCowen C."/>
            <person name="Montmayeur A."/>
            <person name="Murphy C."/>
            <person name="Neiman D."/>
            <person name="Pearson M."/>
            <person name="Priest M."/>
            <person name="Roberts A."/>
            <person name="Saif S."/>
            <person name="Shea T."/>
            <person name="Sisk P."/>
            <person name="Sykes S."/>
            <person name="Wortman J."/>
            <person name="Nusbaum C."/>
            <person name="Birren B."/>
        </authorList>
    </citation>
    <scope>NUCLEOTIDE SEQUENCE [LARGE SCALE GENOMIC DNA]</scope>
    <source>
        <strain evidence="3 4">VD154</strain>
    </source>
</reference>
<evidence type="ECO:0000313" key="4">
    <source>
        <dbReference type="Proteomes" id="UP000006967"/>
    </source>
</evidence>
<comment type="caution">
    <text evidence="3">The sequence shown here is derived from an EMBL/GenBank/DDBJ whole genome shotgun (WGS) entry which is preliminary data.</text>
</comment>
<keyword evidence="1" id="KW-0238">DNA-binding</keyword>
<dbReference type="PANTHER" id="PTHR46558">
    <property type="entry name" value="TRACRIPTIONAL REGULATORY PROTEIN-RELATED-RELATED"/>
    <property type="match status" value="1"/>
</dbReference>
<accession>A0A9W5KRA3</accession>
<evidence type="ECO:0000256" key="1">
    <source>
        <dbReference type="ARBA" id="ARBA00023125"/>
    </source>
</evidence>
<dbReference type="InterPro" id="IPR010982">
    <property type="entry name" value="Lambda_DNA-bd_dom_sf"/>
</dbReference>
<protein>
    <recommendedName>
        <fullName evidence="2">HTH cro/C1-type domain-containing protein</fullName>
    </recommendedName>
</protein>
<dbReference type="PROSITE" id="PS50943">
    <property type="entry name" value="HTH_CROC1"/>
    <property type="match status" value="1"/>
</dbReference>
<dbReference type="SMART" id="SM00530">
    <property type="entry name" value="HTH_XRE"/>
    <property type="match status" value="1"/>
</dbReference>
<dbReference type="EMBL" id="AHFG01000091">
    <property type="protein sequence ID" value="EJR63040.1"/>
    <property type="molecule type" value="Genomic_DNA"/>
</dbReference>
<dbReference type="GO" id="GO:0003677">
    <property type="term" value="F:DNA binding"/>
    <property type="evidence" value="ECO:0007669"/>
    <property type="project" value="UniProtKB-KW"/>
</dbReference>
<dbReference type="Gene3D" id="1.10.260.40">
    <property type="entry name" value="lambda repressor-like DNA-binding domains"/>
    <property type="match status" value="1"/>
</dbReference>
<sequence length="118" mass="13956">MQVRIKEIRKNFGDTLQSLAHKIDYDYSNLSKVERGIYTPSLELLYKIADVYNIEITDLLCQSHLHDKKNVSLEQQNTSEKYLLSLDGKQISEDELEFLIQSVRIFRDKLKKYKETNK</sequence>
<name>A0A9W5KRA3_BACCE</name>
<dbReference type="RefSeq" id="WP_001198081.1">
    <property type="nucleotide sequence ID" value="NZ_JH791885.1"/>
</dbReference>
<proteinExistence type="predicted"/>